<dbReference type="GO" id="GO:0000981">
    <property type="term" value="F:DNA-binding transcription factor activity, RNA polymerase II-specific"/>
    <property type="evidence" value="ECO:0007669"/>
    <property type="project" value="InterPro"/>
</dbReference>
<proteinExistence type="predicted"/>
<dbReference type="InterPro" id="IPR001138">
    <property type="entry name" value="Zn2Cys6_DnaBD"/>
</dbReference>
<dbReference type="SMART" id="SM00906">
    <property type="entry name" value="Fungal_trans"/>
    <property type="match status" value="1"/>
</dbReference>
<evidence type="ECO:0000256" key="1">
    <source>
        <dbReference type="ARBA" id="ARBA00004123"/>
    </source>
</evidence>
<dbReference type="EMBL" id="LT671826">
    <property type="protein sequence ID" value="SHO79419.1"/>
    <property type="molecule type" value="Genomic_DNA"/>
</dbReference>
<dbReference type="Pfam" id="PF00172">
    <property type="entry name" value="Zn_clus"/>
    <property type="match status" value="1"/>
</dbReference>
<dbReference type="GO" id="GO:0003677">
    <property type="term" value="F:DNA binding"/>
    <property type="evidence" value="ECO:0007669"/>
    <property type="project" value="InterPro"/>
</dbReference>
<keyword evidence="2" id="KW-0479">Metal-binding</keyword>
<dbReference type="CDD" id="cd00067">
    <property type="entry name" value="GAL4"/>
    <property type="match status" value="1"/>
</dbReference>
<feature type="region of interest" description="Disordered" evidence="4">
    <location>
        <begin position="115"/>
        <end position="145"/>
    </location>
</feature>
<evidence type="ECO:0000256" key="4">
    <source>
        <dbReference type="SAM" id="MobiDB-lite"/>
    </source>
</evidence>
<organism evidence="6 7">
    <name type="scientific">Malassezia sympodialis (strain ATCC 42132)</name>
    <name type="common">Atopic eczema-associated yeast</name>
    <dbReference type="NCBI Taxonomy" id="1230383"/>
    <lineage>
        <taxon>Eukaryota</taxon>
        <taxon>Fungi</taxon>
        <taxon>Dikarya</taxon>
        <taxon>Basidiomycota</taxon>
        <taxon>Ustilaginomycotina</taxon>
        <taxon>Malasseziomycetes</taxon>
        <taxon>Malasseziales</taxon>
        <taxon>Malasseziaceae</taxon>
        <taxon>Malassezia</taxon>
    </lineage>
</organism>
<feature type="compositionally biased region" description="Low complexity" evidence="4">
    <location>
        <begin position="117"/>
        <end position="127"/>
    </location>
</feature>
<evidence type="ECO:0000256" key="3">
    <source>
        <dbReference type="ARBA" id="ARBA00023242"/>
    </source>
</evidence>
<feature type="compositionally biased region" description="Polar residues" evidence="4">
    <location>
        <begin position="685"/>
        <end position="701"/>
    </location>
</feature>
<comment type="subcellular location">
    <subcellularLocation>
        <location evidence="1">Nucleus</location>
    </subcellularLocation>
</comment>
<feature type="domain" description="Zn(2)-C6 fungal-type" evidence="5">
    <location>
        <begin position="41"/>
        <end position="72"/>
    </location>
</feature>
<gene>
    <name evidence="6" type="ORF">MSYG_3768</name>
</gene>
<dbReference type="OrthoDB" id="3364175at2759"/>
<feature type="compositionally biased region" description="Polar residues" evidence="4">
    <location>
        <begin position="1"/>
        <end position="10"/>
    </location>
</feature>
<dbReference type="VEuPathDB" id="FungiDB:MSYG_3768"/>
<dbReference type="InterPro" id="IPR050613">
    <property type="entry name" value="Sec_Metabolite_Reg"/>
</dbReference>
<evidence type="ECO:0000259" key="5">
    <source>
        <dbReference type="PROSITE" id="PS50048"/>
    </source>
</evidence>
<dbReference type="PANTHER" id="PTHR31001:SF87">
    <property type="entry name" value="COL-21"/>
    <property type="match status" value="1"/>
</dbReference>
<dbReference type="AlphaFoldDB" id="A0A1M8AAF9"/>
<evidence type="ECO:0000313" key="6">
    <source>
        <dbReference type="EMBL" id="SHO79419.1"/>
    </source>
</evidence>
<dbReference type="GO" id="GO:0008270">
    <property type="term" value="F:zinc ion binding"/>
    <property type="evidence" value="ECO:0007669"/>
    <property type="project" value="InterPro"/>
</dbReference>
<feature type="region of interest" description="Disordered" evidence="4">
    <location>
        <begin position="656"/>
        <end position="704"/>
    </location>
</feature>
<dbReference type="PROSITE" id="PS50048">
    <property type="entry name" value="ZN2_CY6_FUNGAL_2"/>
    <property type="match status" value="1"/>
</dbReference>
<dbReference type="OMA" id="LWSYLYH"/>
<dbReference type="GO" id="GO:0005634">
    <property type="term" value="C:nucleus"/>
    <property type="evidence" value="ECO:0007669"/>
    <property type="project" value="UniProtKB-SubCell"/>
</dbReference>
<reference evidence="7" key="1">
    <citation type="journal article" date="2017" name="Nucleic Acids Res.">
        <title>Proteogenomics produces comprehensive and highly accurate protein-coding gene annotation in a complete genome assembly of Malassezia sympodialis.</title>
        <authorList>
            <person name="Zhu Y."/>
            <person name="Engstroem P.G."/>
            <person name="Tellgren-Roth C."/>
            <person name="Baudo C.D."/>
            <person name="Kennell J.C."/>
            <person name="Sun S."/>
            <person name="Billmyre R.B."/>
            <person name="Schroeder M.S."/>
            <person name="Andersson A."/>
            <person name="Holm T."/>
            <person name="Sigurgeirsson B."/>
            <person name="Wu G."/>
            <person name="Sankaranarayanan S.R."/>
            <person name="Siddharthan R."/>
            <person name="Sanyal K."/>
            <person name="Lundeberg J."/>
            <person name="Nystedt B."/>
            <person name="Boekhout T."/>
            <person name="Dawson T.L. Jr."/>
            <person name="Heitman J."/>
            <person name="Scheynius A."/>
            <person name="Lehtioe J."/>
        </authorList>
    </citation>
    <scope>NUCLEOTIDE SEQUENCE [LARGE SCALE GENOMIC DNA]</scope>
    <source>
        <strain evidence="7">ATCC 42132</strain>
    </source>
</reference>
<name>A0A1M8AAF9_MALS4</name>
<dbReference type="SMART" id="SM00066">
    <property type="entry name" value="GAL4"/>
    <property type="match status" value="1"/>
</dbReference>
<dbReference type="GO" id="GO:0006351">
    <property type="term" value="P:DNA-templated transcription"/>
    <property type="evidence" value="ECO:0007669"/>
    <property type="project" value="InterPro"/>
</dbReference>
<keyword evidence="3" id="KW-0539">Nucleus</keyword>
<dbReference type="InterPro" id="IPR036864">
    <property type="entry name" value="Zn2-C6_fun-type_DNA-bd_sf"/>
</dbReference>
<evidence type="ECO:0000313" key="7">
    <source>
        <dbReference type="Proteomes" id="UP000186303"/>
    </source>
</evidence>
<feature type="region of interest" description="Disordered" evidence="4">
    <location>
        <begin position="1"/>
        <end position="33"/>
    </location>
</feature>
<dbReference type="PANTHER" id="PTHR31001">
    <property type="entry name" value="UNCHARACTERIZED TRANSCRIPTIONAL REGULATORY PROTEIN"/>
    <property type="match status" value="1"/>
</dbReference>
<keyword evidence="7" id="KW-1185">Reference proteome</keyword>
<dbReference type="Gene3D" id="4.10.240.10">
    <property type="entry name" value="Zn(2)-C6 fungal-type DNA-binding domain"/>
    <property type="match status" value="1"/>
</dbReference>
<dbReference type="Pfam" id="PF04082">
    <property type="entry name" value="Fungal_trans"/>
    <property type="match status" value="1"/>
</dbReference>
<accession>A0A1M8AAF9</accession>
<dbReference type="CDD" id="cd12148">
    <property type="entry name" value="fungal_TF_MHR"/>
    <property type="match status" value="1"/>
</dbReference>
<protein>
    <recommendedName>
        <fullName evidence="5">Zn(2)-C6 fungal-type domain-containing protein</fullName>
    </recommendedName>
</protein>
<sequence>MTKASSSAGTDTGIVNPMSTDKKNHSMESRSSGRRNRVHFACTECYRRKQRCNRQIPCQNCIARRIPEQCKVFKQEETPCDLSSHIANLEHSLEQGLGSVTESLKYLMNEVHSMKRSSPPFSNSSSSQDNNHTTSPFPCPNAGTEFDASSDEDGLNLNVNNISSDLNSGALAKAMVDLPGQHVPVSIPPIFPFEVQDILNLDMFSPVLQESLNSIIYPKDVTTKLIDLFFQTLNLQRHPVPKDIIDEAIEDLYKDDTLVTERTLSRFSLLAAVLAISTVFMFVGNAEIRDAMNLDEQYIDLNASRRLYNAAKLACHTLQALGREDVFSVLTYLVLARYTFVTGSPRRSYIHVVHLVRVSYTLGLHRDGSVFGLDDKECERRRMIWALVYSASQTYCLGFGRPPLIMDAFCDTKLPRTETCVHKVPSTFAHMFTKDPAPHPLQINTIRSRFARFIGKLSFELHNVSNSFGYSKVLELHNAFVKFVSELPFYLQIKLVRNESVVDSRCDSFFPFLKLQRYHLWCDICFYTLSLHCPYLLRMLGKSQKGRYSVSYESCMEAAKLSLDMRRQLLKDKEVPDVPSRSRASLAASRWYNTIVVSSLLLLLTPPGQDADLLREYMQEYIDWRESQRGQGRDEDVERDIHMVKAFLEHDNSKIAMEAPNDAESDSPDSVESSKRRRVEINAPQVGSTDASPTMMSSTGTLPPLPALTVDSWPSGDMTVNMPQSVAGPQDFNWPLPSNSNIKSNFLDEMVSGLPSHVPPVMQPVGPIQDTENGLAATLNLGGLYRLPQILPTEQTPNGTVMPVWPMNAGTMPNTSQALQMDIPHLESDTQELLNLW</sequence>
<dbReference type="Proteomes" id="UP000186303">
    <property type="component" value="Chromosome 6"/>
</dbReference>
<dbReference type="STRING" id="1230383.A0A1M8AAF9"/>
<dbReference type="SUPFAM" id="SSF57701">
    <property type="entry name" value="Zn2/Cys6 DNA-binding domain"/>
    <property type="match status" value="1"/>
</dbReference>
<evidence type="ECO:0000256" key="2">
    <source>
        <dbReference type="ARBA" id="ARBA00022723"/>
    </source>
</evidence>
<dbReference type="InterPro" id="IPR007219">
    <property type="entry name" value="XnlR_reg_dom"/>
</dbReference>